<name>A0A1G7FHV4_9ACTN</name>
<dbReference type="Pfam" id="PF00512">
    <property type="entry name" value="HisKA"/>
    <property type="match status" value="1"/>
</dbReference>
<dbReference type="SUPFAM" id="SSF158472">
    <property type="entry name" value="HAMP domain-like"/>
    <property type="match status" value="1"/>
</dbReference>
<dbReference type="InterPro" id="IPR003594">
    <property type="entry name" value="HATPase_dom"/>
</dbReference>
<keyword evidence="4" id="KW-0597">Phosphoprotein</keyword>
<feature type="compositionally biased region" description="Low complexity" evidence="11">
    <location>
        <begin position="41"/>
        <end position="58"/>
    </location>
</feature>
<feature type="domain" description="HAMP" evidence="14">
    <location>
        <begin position="265"/>
        <end position="317"/>
    </location>
</feature>
<feature type="transmembrane region" description="Helical" evidence="12">
    <location>
        <begin position="250"/>
        <end position="271"/>
    </location>
</feature>
<evidence type="ECO:0000256" key="3">
    <source>
        <dbReference type="ARBA" id="ARBA00012438"/>
    </source>
</evidence>
<evidence type="ECO:0000259" key="13">
    <source>
        <dbReference type="PROSITE" id="PS50109"/>
    </source>
</evidence>
<evidence type="ECO:0000313" key="15">
    <source>
        <dbReference type="EMBL" id="SDE75468.1"/>
    </source>
</evidence>
<evidence type="ECO:0000256" key="5">
    <source>
        <dbReference type="ARBA" id="ARBA00022679"/>
    </source>
</evidence>
<dbReference type="CDD" id="cd00082">
    <property type="entry name" value="HisKA"/>
    <property type="match status" value="1"/>
</dbReference>
<evidence type="ECO:0000313" key="16">
    <source>
        <dbReference type="Proteomes" id="UP000198614"/>
    </source>
</evidence>
<feature type="region of interest" description="Disordered" evidence="11">
    <location>
        <begin position="1"/>
        <end position="58"/>
    </location>
</feature>
<dbReference type="Gene3D" id="1.10.287.130">
    <property type="match status" value="1"/>
</dbReference>
<dbReference type="SMART" id="SM00304">
    <property type="entry name" value="HAMP"/>
    <property type="match status" value="1"/>
</dbReference>
<comment type="catalytic activity">
    <reaction evidence="1">
        <text>ATP + protein L-histidine = ADP + protein N-phospho-L-histidine.</text>
        <dbReference type="EC" id="2.7.13.3"/>
    </reaction>
</comment>
<dbReference type="InterPro" id="IPR004358">
    <property type="entry name" value="Sig_transdc_His_kin-like_C"/>
</dbReference>
<dbReference type="Pfam" id="PF00672">
    <property type="entry name" value="HAMP"/>
    <property type="match status" value="1"/>
</dbReference>
<feature type="compositionally biased region" description="Gly residues" evidence="11">
    <location>
        <begin position="571"/>
        <end position="582"/>
    </location>
</feature>
<feature type="region of interest" description="Disordered" evidence="11">
    <location>
        <begin position="551"/>
        <end position="582"/>
    </location>
</feature>
<feature type="domain" description="Histidine kinase" evidence="13">
    <location>
        <begin position="332"/>
        <end position="546"/>
    </location>
</feature>
<dbReference type="InterPro" id="IPR050428">
    <property type="entry name" value="TCS_sensor_his_kinase"/>
</dbReference>
<keyword evidence="6 12" id="KW-0812">Transmembrane</keyword>
<dbReference type="SMART" id="SM00388">
    <property type="entry name" value="HisKA"/>
    <property type="match status" value="1"/>
</dbReference>
<dbReference type="GO" id="GO:0005886">
    <property type="term" value="C:plasma membrane"/>
    <property type="evidence" value="ECO:0007669"/>
    <property type="project" value="UniProtKB-SubCell"/>
</dbReference>
<dbReference type="FunFam" id="1.10.287.130:FF:000010">
    <property type="entry name" value="Two-component sensor histidine kinase"/>
    <property type="match status" value="1"/>
</dbReference>
<evidence type="ECO:0000256" key="6">
    <source>
        <dbReference type="ARBA" id="ARBA00022692"/>
    </source>
</evidence>
<sequence>MSGGGRTRRGDRARHGDPRHAERTRHGGRAEEDDGNAVADGSPTGAGKTPTGAGPDTGLFPRSLLARIPLPLRGLRPRLLTAFVLVAMASSLGTGALAFREARTGVLQQSQDSVINRFRASVDAVAPTIPLAPDRSDLQSAVEQVLYANRSAGWRVRAAYGDHRAQAPDTGFVEPSPELLRSVRGRRAAVFQRMNVDGRPLLVVGMPVTYTSGEDKEPRLSGLVMYLEVPQTTELGYVEAMVSGIERATLVALGLAVVLALLAAGGVLRPVRALRRATRRMAAGHLDVRLEVTGSDELADLSQSFNESAAELERTVAELRRLEAQGRRFVADVSHELRTPLAAMSAVTDVLDLEGDGETAEALRLISEGTNRLSGLVNDLMEISRFDAGVAALNRDEIDLAESVRRTVASRWPREGEVELRLPEAGMLRARVDPRRLDVVTANLVGNALRHGQPPVRLTLEVRKEGTGMAWAVLRVTDNGPGIAEDALPHIFERFYKASTSRSRSESSGLGLAITAENVRLHGGRIRAANRPEGGAEFTVELPLHDTDTGTGIGIGTGPGADTDADADAGTAGGTGSGGGTR</sequence>
<dbReference type="SUPFAM" id="SSF55874">
    <property type="entry name" value="ATPase domain of HSP90 chaperone/DNA topoisomerase II/histidine kinase"/>
    <property type="match status" value="1"/>
</dbReference>
<dbReference type="CDD" id="cd06225">
    <property type="entry name" value="HAMP"/>
    <property type="match status" value="1"/>
</dbReference>
<keyword evidence="7 15" id="KW-0418">Kinase</keyword>
<dbReference type="InterPro" id="IPR003661">
    <property type="entry name" value="HisK_dim/P_dom"/>
</dbReference>
<dbReference type="PRINTS" id="PR00344">
    <property type="entry name" value="BCTRLSENSOR"/>
</dbReference>
<keyword evidence="5" id="KW-0808">Transferase</keyword>
<dbReference type="GO" id="GO:0000155">
    <property type="term" value="F:phosphorelay sensor kinase activity"/>
    <property type="evidence" value="ECO:0007669"/>
    <property type="project" value="InterPro"/>
</dbReference>
<dbReference type="EMBL" id="FNAX01000003">
    <property type="protein sequence ID" value="SDE75468.1"/>
    <property type="molecule type" value="Genomic_DNA"/>
</dbReference>
<dbReference type="Gene3D" id="6.10.340.10">
    <property type="match status" value="1"/>
</dbReference>
<dbReference type="PANTHER" id="PTHR45436">
    <property type="entry name" value="SENSOR HISTIDINE KINASE YKOH"/>
    <property type="match status" value="1"/>
</dbReference>
<dbReference type="InterPro" id="IPR036890">
    <property type="entry name" value="HATPase_C_sf"/>
</dbReference>
<dbReference type="SUPFAM" id="SSF47384">
    <property type="entry name" value="Homodimeric domain of signal transducing histidine kinase"/>
    <property type="match status" value="1"/>
</dbReference>
<evidence type="ECO:0000256" key="7">
    <source>
        <dbReference type="ARBA" id="ARBA00022777"/>
    </source>
</evidence>
<dbReference type="Proteomes" id="UP000198614">
    <property type="component" value="Unassembled WGS sequence"/>
</dbReference>
<evidence type="ECO:0000256" key="11">
    <source>
        <dbReference type="SAM" id="MobiDB-lite"/>
    </source>
</evidence>
<dbReference type="Gene3D" id="3.30.565.10">
    <property type="entry name" value="Histidine kinase-like ATPase, C-terminal domain"/>
    <property type="match status" value="1"/>
</dbReference>
<protein>
    <recommendedName>
        <fullName evidence="3">histidine kinase</fullName>
        <ecNumber evidence="3">2.7.13.3</ecNumber>
    </recommendedName>
</protein>
<dbReference type="Pfam" id="PF02518">
    <property type="entry name" value="HATPase_c"/>
    <property type="match status" value="1"/>
</dbReference>
<dbReference type="PROSITE" id="PS50109">
    <property type="entry name" value="HIS_KIN"/>
    <property type="match status" value="1"/>
</dbReference>
<dbReference type="AlphaFoldDB" id="A0A1G7FHV4"/>
<accession>A0A1G7FHV4</accession>
<keyword evidence="9" id="KW-0902">Two-component regulatory system</keyword>
<feature type="transmembrane region" description="Helical" evidence="12">
    <location>
        <begin position="79"/>
        <end position="99"/>
    </location>
</feature>
<keyword evidence="10 12" id="KW-0472">Membrane</keyword>
<organism evidence="15 16">
    <name type="scientific">Streptomyces griseoaurantiacus</name>
    <dbReference type="NCBI Taxonomy" id="68213"/>
    <lineage>
        <taxon>Bacteria</taxon>
        <taxon>Bacillati</taxon>
        <taxon>Actinomycetota</taxon>
        <taxon>Actinomycetes</taxon>
        <taxon>Kitasatosporales</taxon>
        <taxon>Streptomycetaceae</taxon>
        <taxon>Streptomyces</taxon>
        <taxon>Streptomyces aurantiacus group</taxon>
    </lineage>
</organism>
<reference evidence="15 16" key="1">
    <citation type="submission" date="2016-10" db="EMBL/GenBank/DDBJ databases">
        <authorList>
            <person name="de Groot N.N."/>
        </authorList>
    </citation>
    <scope>NUCLEOTIDE SEQUENCE [LARGE SCALE GENOMIC DNA]</scope>
    <source>
        <strain evidence="15 16">CGMCC 4.1859</strain>
    </source>
</reference>
<keyword evidence="8 12" id="KW-1133">Transmembrane helix</keyword>
<evidence type="ECO:0000259" key="14">
    <source>
        <dbReference type="PROSITE" id="PS50885"/>
    </source>
</evidence>
<dbReference type="EC" id="2.7.13.3" evidence="3"/>
<dbReference type="SMART" id="SM00387">
    <property type="entry name" value="HATPase_c"/>
    <property type="match status" value="1"/>
</dbReference>
<proteinExistence type="predicted"/>
<evidence type="ECO:0000256" key="8">
    <source>
        <dbReference type="ARBA" id="ARBA00022989"/>
    </source>
</evidence>
<feature type="compositionally biased region" description="Basic and acidic residues" evidence="11">
    <location>
        <begin position="8"/>
        <end position="30"/>
    </location>
</feature>
<dbReference type="CDD" id="cd00075">
    <property type="entry name" value="HATPase"/>
    <property type="match status" value="1"/>
</dbReference>
<evidence type="ECO:0000256" key="9">
    <source>
        <dbReference type="ARBA" id="ARBA00023012"/>
    </source>
</evidence>
<dbReference type="PANTHER" id="PTHR45436:SF5">
    <property type="entry name" value="SENSOR HISTIDINE KINASE TRCS"/>
    <property type="match status" value="1"/>
</dbReference>
<evidence type="ECO:0000256" key="1">
    <source>
        <dbReference type="ARBA" id="ARBA00000085"/>
    </source>
</evidence>
<dbReference type="InterPro" id="IPR005467">
    <property type="entry name" value="His_kinase_dom"/>
</dbReference>
<evidence type="ECO:0000256" key="4">
    <source>
        <dbReference type="ARBA" id="ARBA00022553"/>
    </source>
</evidence>
<gene>
    <name evidence="15" type="ORF">SAMN05216260_103388</name>
</gene>
<evidence type="ECO:0000256" key="2">
    <source>
        <dbReference type="ARBA" id="ARBA00004236"/>
    </source>
</evidence>
<dbReference type="PROSITE" id="PS50885">
    <property type="entry name" value="HAMP"/>
    <property type="match status" value="1"/>
</dbReference>
<comment type="subcellular location">
    <subcellularLocation>
        <location evidence="2">Cell membrane</location>
    </subcellularLocation>
</comment>
<dbReference type="InterPro" id="IPR036097">
    <property type="entry name" value="HisK_dim/P_sf"/>
</dbReference>
<evidence type="ECO:0000256" key="10">
    <source>
        <dbReference type="ARBA" id="ARBA00023136"/>
    </source>
</evidence>
<dbReference type="InterPro" id="IPR003660">
    <property type="entry name" value="HAMP_dom"/>
</dbReference>
<evidence type="ECO:0000256" key="12">
    <source>
        <dbReference type="SAM" id="Phobius"/>
    </source>
</evidence>